<feature type="transmembrane region" description="Helical" evidence="1">
    <location>
        <begin position="40"/>
        <end position="64"/>
    </location>
</feature>
<evidence type="ECO:0000313" key="2">
    <source>
        <dbReference type="EMBL" id="KAH3747975.1"/>
    </source>
</evidence>
<proteinExistence type="predicted"/>
<accession>A0A9D4DG82</accession>
<gene>
    <name evidence="2" type="ORF">DPMN_182411</name>
</gene>
<reference evidence="2" key="1">
    <citation type="journal article" date="2019" name="bioRxiv">
        <title>The Genome of the Zebra Mussel, Dreissena polymorpha: A Resource for Invasive Species Research.</title>
        <authorList>
            <person name="McCartney M.A."/>
            <person name="Auch B."/>
            <person name="Kono T."/>
            <person name="Mallez S."/>
            <person name="Zhang Y."/>
            <person name="Obille A."/>
            <person name="Becker A."/>
            <person name="Abrahante J.E."/>
            <person name="Garbe J."/>
            <person name="Badalamenti J.P."/>
            <person name="Herman A."/>
            <person name="Mangelson H."/>
            <person name="Liachko I."/>
            <person name="Sullivan S."/>
            <person name="Sone E.D."/>
            <person name="Koren S."/>
            <person name="Silverstein K.A.T."/>
            <person name="Beckman K.B."/>
            <person name="Gohl D.M."/>
        </authorList>
    </citation>
    <scope>NUCLEOTIDE SEQUENCE</scope>
    <source>
        <strain evidence="2">Duluth1</strain>
        <tissue evidence="2">Whole animal</tissue>
    </source>
</reference>
<keyword evidence="3" id="KW-1185">Reference proteome</keyword>
<reference evidence="2" key="2">
    <citation type="submission" date="2020-11" db="EMBL/GenBank/DDBJ databases">
        <authorList>
            <person name="McCartney M.A."/>
            <person name="Auch B."/>
            <person name="Kono T."/>
            <person name="Mallez S."/>
            <person name="Becker A."/>
            <person name="Gohl D.M."/>
            <person name="Silverstein K.A.T."/>
            <person name="Koren S."/>
            <person name="Bechman K.B."/>
            <person name="Herman A."/>
            <person name="Abrahante J.E."/>
            <person name="Garbe J."/>
        </authorList>
    </citation>
    <scope>NUCLEOTIDE SEQUENCE</scope>
    <source>
        <strain evidence="2">Duluth1</strain>
        <tissue evidence="2">Whole animal</tissue>
    </source>
</reference>
<evidence type="ECO:0000256" key="1">
    <source>
        <dbReference type="SAM" id="Phobius"/>
    </source>
</evidence>
<sequence length="78" mass="8733">MYSLKSRAVVRFVSVLRMHEFHLHRLMSPPVRTKTRTTRLVYVPSSLGSPLNAALWLLVCVVFAPGVGPTLPQQYGTP</sequence>
<organism evidence="2 3">
    <name type="scientific">Dreissena polymorpha</name>
    <name type="common">Zebra mussel</name>
    <name type="synonym">Mytilus polymorpha</name>
    <dbReference type="NCBI Taxonomy" id="45954"/>
    <lineage>
        <taxon>Eukaryota</taxon>
        <taxon>Metazoa</taxon>
        <taxon>Spiralia</taxon>
        <taxon>Lophotrochozoa</taxon>
        <taxon>Mollusca</taxon>
        <taxon>Bivalvia</taxon>
        <taxon>Autobranchia</taxon>
        <taxon>Heteroconchia</taxon>
        <taxon>Euheterodonta</taxon>
        <taxon>Imparidentia</taxon>
        <taxon>Neoheterodontei</taxon>
        <taxon>Myida</taxon>
        <taxon>Dreissenoidea</taxon>
        <taxon>Dreissenidae</taxon>
        <taxon>Dreissena</taxon>
    </lineage>
</organism>
<keyword evidence="1" id="KW-0472">Membrane</keyword>
<keyword evidence="1" id="KW-0812">Transmembrane</keyword>
<dbReference type="AlphaFoldDB" id="A0A9D4DG82"/>
<protein>
    <submittedName>
        <fullName evidence="2">Uncharacterized protein</fullName>
    </submittedName>
</protein>
<name>A0A9D4DG82_DREPO</name>
<evidence type="ECO:0000313" key="3">
    <source>
        <dbReference type="Proteomes" id="UP000828390"/>
    </source>
</evidence>
<keyword evidence="1" id="KW-1133">Transmembrane helix</keyword>
<dbReference type="EMBL" id="JAIWYP010000010">
    <property type="protein sequence ID" value="KAH3747975.1"/>
    <property type="molecule type" value="Genomic_DNA"/>
</dbReference>
<comment type="caution">
    <text evidence="2">The sequence shown here is derived from an EMBL/GenBank/DDBJ whole genome shotgun (WGS) entry which is preliminary data.</text>
</comment>
<dbReference type="Proteomes" id="UP000828390">
    <property type="component" value="Unassembled WGS sequence"/>
</dbReference>